<sequence>MNKNSGFLFDEGLAPISFFRAENGDLHVGIQRSKRRNDIGANPSSKRKPGSEIGIRIGSSYFGLTSSSEEIDNKLQKNDQENGLRIGDKITGRGKVKAEDVLEAVRLGVNMQPFDVVYYPQVGTPEFFVKNSLIRKALQIRWCFGMKFKMAIVASAKKQPAGLK</sequence>
<dbReference type="GO" id="GO:0009725">
    <property type="term" value="P:response to hormone"/>
    <property type="evidence" value="ECO:0007669"/>
    <property type="project" value="InterPro"/>
</dbReference>
<evidence type="ECO:0000313" key="3">
    <source>
        <dbReference type="Proteomes" id="UP001058974"/>
    </source>
</evidence>
<dbReference type="GO" id="GO:0003677">
    <property type="term" value="F:DNA binding"/>
    <property type="evidence" value="ECO:0007669"/>
    <property type="project" value="InterPro"/>
</dbReference>
<dbReference type="EMBL" id="JAMSHJ010000007">
    <property type="protein sequence ID" value="KAI5390936.1"/>
    <property type="molecule type" value="Genomic_DNA"/>
</dbReference>
<organism evidence="2 3">
    <name type="scientific">Pisum sativum</name>
    <name type="common">Garden pea</name>
    <name type="synonym">Lathyrus oleraceus</name>
    <dbReference type="NCBI Taxonomy" id="3888"/>
    <lineage>
        <taxon>Eukaryota</taxon>
        <taxon>Viridiplantae</taxon>
        <taxon>Streptophyta</taxon>
        <taxon>Embryophyta</taxon>
        <taxon>Tracheophyta</taxon>
        <taxon>Spermatophyta</taxon>
        <taxon>Magnoliopsida</taxon>
        <taxon>eudicotyledons</taxon>
        <taxon>Gunneridae</taxon>
        <taxon>Pentapetalae</taxon>
        <taxon>rosids</taxon>
        <taxon>fabids</taxon>
        <taxon>Fabales</taxon>
        <taxon>Fabaceae</taxon>
        <taxon>Papilionoideae</taxon>
        <taxon>50 kb inversion clade</taxon>
        <taxon>NPAAA clade</taxon>
        <taxon>Hologalegina</taxon>
        <taxon>IRL clade</taxon>
        <taxon>Fabeae</taxon>
        <taxon>Lathyrus</taxon>
    </lineage>
</organism>
<reference evidence="2 3" key="1">
    <citation type="journal article" date="2022" name="Nat. Genet.">
        <title>Improved pea reference genome and pan-genome highlight genomic features and evolutionary characteristics.</title>
        <authorList>
            <person name="Yang T."/>
            <person name="Liu R."/>
            <person name="Luo Y."/>
            <person name="Hu S."/>
            <person name="Wang D."/>
            <person name="Wang C."/>
            <person name="Pandey M.K."/>
            <person name="Ge S."/>
            <person name="Xu Q."/>
            <person name="Li N."/>
            <person name="Li G."/>
            <person name="Huang Y."/>
            <person name="Saxena R.K."/>
            <person name="Ji Y."/>
            <person name="Li M."/>
            <person name="Yan X."/>
            <person name="He Y."/>
            <person name="Liu Y."/>
            <person name="Wang X."/>
            <person name="Xiang C."/>
            <person name="Varshney R.K."/>
            <person name="Ding H."/>
            <person name="Gao S."/>
            <person name="Zong X."/>
        </authorList>
    </citation>
    <scope>NUCLEOTIDE SEQUENCE [LARGE SCALE GENOMIC DNA]</scope>
    <source>
        <strain evidence="2 3">cv. Zhongwan 6</strain>
    </source>
</reference>
<protein>
    <recommendedName>
        <fullName evidence="4">PDZ domain-containing protein</fullName>
    </recommendedName>
</protein>
<dbReference type="Gramene" id="Psat07G0597800-T1">
    <property type="protein sequence ID" value="KAI5390936.1"/>
    <property type="gene ID" value="KIW84_075978"/>
</dbReference>
<dbReference type="PANTHER" id="PTHR31384:SF39">
    <property type="entry name" value="AUXIN RESPONSE FACTOR"/>
    <property type="match status" value="1"/>
</dbReference>
<evidence type="ECO:0000313" key="2">
    <source>
        <dbReference type="EMBL" id="KAI5390936.1"/>
    </source>
</evidence>
<evidence type="ECO:0000256" key="1">
    <source>
        <dbReference type="SAM" id="MobiDB-lite"/>
    </source>
</evidence>
<comment type="caution">
    <text evidence="2">The sequence shown here is derived from an EMBL/GenBank/DDBJ whole genome shotgun (WGS) entry which is preliminary data.</text>
</comment>
<dbReference type="AlphaFoldDB" id="A0A9D5A0A6"/>
<feature type="region of interest" description="Disordered" evidence="1">
    <location>
        <begin position="32"/>
        <end position="51"/>
    </location>
</feature>
<dbReference type="InterPro" id="IPR044835">
    <property type="entry name" value="ARF_plant"/>
</dbReference>
<gene>
    <name evidence="2" type="ORF">KIW84_075978</name>
</gene>
<proteinExistence type="predicted"/>
<accession>A0A9D5A0A6</accession>
<dbReference type="Proteomes" id="UP001058974">
    <property type="component" value="Chromosome 7"/>
</dbReference>
<dbReference type="PANTHER" id="PTHR31384">
    <property type="entry name" value="AUXIN RESPONSE FACTOR 4-RELATED"/>
    <property type="match status" value="1"/>
</dbReference>
<evidence type="ECO:0008006" key="4">
    <source>
        <dbReference type="Google" id="ProtNLM"/>
    </source>
</evidence>
<name>A0A9D5A0A6_PEA</name>
<dbReference type="GO" id="GO:0006355">
    <property type="term" value="P:regulation of DNA-templated transcription"/>
    <property type="evidence" value="ECO:0007669"/>
    <property type="project" value="InterPro"/>
</dbReference>
<keyword evidence="3" id="KW-1185">Reference proteome</keyword>